<evidence type="ECO:0000313" key="1">
    <source>
        <dbReference type="EMBL" id="NEE09801.1"/>
    </source>
</evidence>
<dbReference type="EMBL" id="JAAGMN010002583">
    <property type="protein sequence ID" value="NEE09801.1"/>
    <property type="molecule type" value="Genomic_DNA"/>
</dbReference>
<gene>
    <name evidence="1" type="ORF">G3M58_25550</name>
</gene>
<sequence>VTLLPRTAVTVETGRNEALATGYFADPAPTRRVALAMRSGSARGGEFEEFAAALREAMRPLPVRLVAEGP</sequence>
<reference evidence="1" key="1">
    <citation type="submission" date="2020-01" db="EMBL/GenBank/DDBJ databases">
        <title>Insect and environment-associated Actinomycetes.</title>
        <authorList>
            <person name="Currrie C."/>
            <person name="Chevrette M."/>
            <person name="Carlson C."/>
            <person name="Stubbendieck R."/>
            <person name="Wendt-Pienkowski E."/>
        </authorList>
    </citation>
    <scope>NUCLEOTIDE SEQUENCE</scope>
    <source>
        <strain evidence="1">SID7499</strain>
    </source>
</reference>
<dbReference type="AlphaFoldDB" id="A0A6G3WWD8"/>
<organism evidence="1">
    <name type="scientific">Streptomyces sp. SID7499</name>
    <dbReference type="NCBI Taxonomy" id="2706086"/>
    <lineage>
        <taxon>Bacteria</taxon>
        <taxon>Bacillati</taxon>
        <taxon>Actinomycetota</taxon>
        <taxon>Actinomycetes</taxon>
        <taxon>Kitasatosporales</taxon>
        <taxon>Streptomycetaceae</taxon>
        <taxon>Streptomyces</taxon>
    </lineage>
</organism>
<name>A0A6G3WWD8_9ACTN</name>
<feature type="non-terminal residue" evidence="1">
    <location>
        <position position="1"/>
    </location>
</feature>
<comment type="caution">
    <text evidence="1">The sequence shown here is derived from an EMBL/GenBank/DDBJ whole genome shotgun (WGS) entry which is preliminary data.</text>
</comment>
<dbReference type="Gene3D" id="3.40.190.10">
    <property type="entry name" value="Periplasmic binding protein-like II"/>
    <property type="match status" value="2"/>
</dbReference>
<proteinExistence type="predicted"/>
<protein>
    <submittedName>
        <fullName evidence="1">Hydrogen peroxide-inducible genes activator</fullName>
    </submittedName>
</protein>
<accession>A0A6G3WWD8</accession>